<organism evidence="7 14">
    <name type="scientific">Bacteroides cellulosilyticus</name>
    <dbReference type="NCBI Taxonomy" id="246787"/>
    <lineage>
        <taxon>Bacteria</taxon>
        <taxon>Pseudomonadati</taxon>
        <taxon>Bacteroidota</taxon>
        <taxon>Bacteroidia</taxon>
        <taxon>Bacteroidales</taxon>
        <taxon>Bacteroidaceae</taxon>
        <taxon>Bacteroides</taxon>
    </lineage>
</organism>
<dbReference type="Proteomes" id="UP001266995">
    <property type="component" value="Unassembled WGS sequence"/>
</dbReference>
<evidence type="ECO:0000256" key="4">
    <source>
        <dbReference type="ARBA" id="ARBA00023136"/>
    </source>
</evidence>
<accession>A0A0P0FLK6</accession>
<evidence type="ECO:0000313" key="14">
    <source>
        <dbReference type="Proteomes" id="UP000061809"/>
    </source>
</evidence>
<sequence length="171" mass="20094">MVDGVEEQSRFAGWRREVWLFMKAQLSAQIATVIDFLITILLVKLFGIYYLYATFIGSVVGGIVNCVINYEWVFKAEDCKKIHVGLKYFIVWGGSILINTWGTFALTEWLAGMKWVNGLLGYYVYDVFILSKITVALLVAFFWNYYLQRVFVYRNHNLKRFLKQRLEKKIE</sequence>
<dbReference type="EMBL" id="JAVSNH010000001">
    <property type="protein sequence ID" value="MDT4510722.1"/>
    <property type="molecule type" value="Genomic_DNA"/>
</dbReference>
<evidence type="ECO:0000313" key="10">
    <source>
        <dbReference type="EMBL" id="KAA5415678.1"/>
    </source>
</evidence>
<feature type="transmembrane region" description="Helical" evidence="5">
    <location>
        <begin position="89"/>
        <end position="111"/>
    </location>
</feature>
<dbReference type="Proteomes" id="UP000325055">
    <property type="component" value="Unassembled WGS sequence"/>
</dbReference>
<dbReference type="PATRIC" id="fig|246787.4.peg.1095"/>
<feature type="transmembrane region" description="Helical" evidence="5">
    <location>
        <begin position="49"/>
        <end position="68"/>
    </location>
</feature>
<dbReference type="EMBL" id="QRVJ01000008">
    <property type="protein sequence ID" value="RGS36708.1"/>
    <property type="molecule type" value="Genomic_DNA"/>
</dbReference>
<gene>
    <name evidence="7" type="ORF">BcellWH2_01063</name>
    <name evidence="13" type="ORF">DWX97_11140</name>
    <name evidence="10" type="ORF">F2Y81_17505</name>
    <name evidence="8" type="ORF">F2Y86_24985</name>
    <name evidence="9" type="ORF">F2Y87_24110</name>
    <name evidence="11" type="ORF">PZH42_13115</name>
    <name evidence="12" type="ORF">RO785_06970</name>
</gene>
<reference evidence="7 14" key="1">
    <citation type="journal article" date="2015" name="Science">
        <title>Genetic determinants of in vivo fitness and diet responsiveness in multiple human gut Bacteroides.</title>
        <authorList>
            <person name="Wu M."/>
            <person name="McNulty N.P."/>
            <person name="Rodionov D.A."/>
            <person name="Khoroshkin M.S."/>
            <person name="Griffin N.W."/>
            <person name="Cheng J."/>
            <person name="Latreille P."/>
            <person name="Kerstetter R.A."/>
            <person name="Terrapon N."/>
            <person name="Henrissat B."/>
            <person name="Osterman A.L."/>
            <person name="Gordon J.I."/>
        </authorList>
    </citation>
    <scope>NUCLEOTIDE SEQUENCE [LARGE SCALE GENOMIC DNA]</scope>
    <source>
        <strain evidence="7 14">WH2</strain>
    </source>
</reference>
<dbReference type="Proteomes" id="UP000283341">
    <property type="component" value="Unassembled WGS sequence"/>
</dbReference>
<protein>
    <submittedName>
        <fullName evidence="8">GtrA family protein</fullName>
    </submittedName>
    <submittedName>
        <fullName evidence="7">GtrA-like protein</fullName>
    </submittedName>
</protein>
<feature type="transmembrane region" description="Helical" evidence="5">
    <location>
        <begin position="123"/>
        <end position="146"/>
    </location>
</feature>
<dbReference type="GO" id="GO:0000271">
    <property type="term" value="P:polysaccharide biosynthetic process"/>
    <property type="evidence" value="ECO:0007669"/>
    <property type="project" value="InterPro"/>
</dbReference>
<keyword evidence="3 5" id="KW-1133">Transmembrane helix</keyword>
<comment type="subcellular location">
    <subcellularLocation>
        <location evidence="1">Membrane</location>
        <topology evidence="1">Multi-pass membrane protein</topology>
    </subcellularLocation>
</comment>
<dbReference type="KEGG" id="bcel:BcellWH2_01063"/>
<reference evidence="11" key="4">
    <citation type="submission" date="2023-03" db="EMBL/GenBank/DDBJ databases">
        <title>DFI Biobank Strains.</title>
        <authorList>
            <person name="Mostad J."/>
            <person name="Paddock L."/>
            <person name="Medina S."/>
            <person name="Waligurski E."/>
            <person name="Barat B."/>
            <person name="Smith R."/>
            <person name="Burgo V."/>
            <person name="Metcalfe C."/>
            <person name="Woodson C."/>
            <person name="Sundararajan A."/>
            <person name="Ramaswamy R."/>
            <person name="Lin H."/>
            <person name="Pamer E.G."/>
        </authorList>
    </citation>
    <scope>NUCLEOTIDE SEQUENCE</scope>
    <source>
        <strain evidence="11">DFI.9.5</strain>
    </source>
</reference>
<evidence type="ECO:0000256" key="1">
    <source>
        <dbReference type="ARBA" id="ARBA00004141"/>
    </source>
</evidence>
<reference evidence="16 17" key="3">
    <citation type="journal article" date="2019" name="Nat. Med.">
        <title>A library of human gut bacterial isolates paired with longitudinal multiomics data enables mechanistic microbiome research.</title>
        <authorList>
            <person name="Poyet M."/>
            <person name="Groussin M."/>
            <person name="Gibbons S.M."/>
            <person name="Avila-Pacheco J."/>
            <person name="Jiang X."/>
            <person name="Kearney S.M."/>
            <person name="Perrotta A.R."/>
            <person name="Berdy B."/>
            <person name="Zhao S."/>
            <person name="Lieberman T.D."/>
            <person name="Swanson P.K."/>
            <person name="Smith M."/>
            <person name="Roesemann S."/>
            <person name="Alexander J.E."/>
            <person name="Rich S.A."/>
            <person name="Livny J."/>
            <person name="Vlamakis H."/>
            <person name="Clish C."/>
            <person name="Bullock K."/>
            <person name="Deik A."/>
            <person name="Scott J."/>
            <person name="Pierce K.A."/>
            <person name="Xavier R.J."/>
            <person name="Alm E.J."/>
        </authorList>
    </citation>
    <scope>NUCLEOTIDE SEQUENCE [LARGE SCALE GENOMIC DNA]</scope>
    <source>
        <strain evidence="10 17">BIOML-A6</strain>
        <strain evidence="8 16">BIOML-A7</strain>
        <strain evidence="9 18">BIOML-A8</strain>
    </source>
</reference>
<feature type="transmembrane region" description="Helical" evidence="5">
    <location>
        <begin position="20"/>
        <end position="43"/>
    </location>
</feature>
<keyword evidence="2 5" id="KW-0812">Transmembrane</keyword>
<dbReference type="Proteomes" id="UP000061809">
    <property type="component" value="Chromosome"/>
</dbReference>
<evidence type="ECO:0000313" key="12">
    <source>
        <dbReference type="EMBL" id="MDT4510722.1"/>
    </source>
</evidence>
<evidence type="ECO:0000313" key="8">
    <source>
        <dbReference type="EMBL" id="KAA5403010.1"/>
    </source>
</evidence>
<dbReference type="STRING" id="246787.BcellWH2_01063"/>
<evidence type="ECO:0000313" key="11">
    <source>
        <dbReference type="EMBL" id="MDE8695044.1"/>
    </source>
</evidence>
<dbReference type="Pfam" id="PF04138">
    <property type="entry name" value="GtrA_DPMS_TM"/>
    <property type="match status" value="1"/>
</dbReference>
<dbReference type="RefSeq" id="WP_007214503.1">
    <property type="nucleotide sequence ID" value="NZ_CABMLT010000001.1"/>
</dbReference>
<reference evidence="12" key="5">
    <citation type="submission" date="2023-08" db="EMBL/GenBank/DDBJ databases">
        <title>Reintroducing virulent viruses to syntetic microbiomes.</title>
        <authorList>
            <person name="Wilde J."/>
            <person name="Boyes R."/>
            <person name="Robinson A.V."/>
            <person name="Daisley B.A."/>
            <person name="Allen-Vercoe E."/>
        </authorList>
    </citation>
    <scope>NUCLEOTIDE SEQUENCE</scope>
    <source>
        <strain evidence="12">225I_12FAA</strain>
    </source>
</reference>
<dbReference type="Proteomes" id="UP001221924">
    <property type="component" value="Unassembled WGS sequence"/>
</dbReference>
<dbReference type="EMBL" id="VVYX01000040">
    <property type="protein sequence ID" value="KAA5414269.1"/>
    <property type="molecule type" value="Genomic_DNA"/>
</dbReference>
<dbReference type="GeneID" id="26160250"/>
<dbReference type="GO" id="GO:0016020">
    <property type="term" value="C:membrane"/>
    <property type="evidence" value="ECO:0007669"/>
    <property type="project" value="UniProtKB-SubCell"/>
</dbReference>
<evidence type="ECO:0000313" key="7">
    <source>
        <dbReference type="EMBL" id="ALJ58325.1"/>
    </source>
</evidence>
<dbReference type="Proteomes" id="UP000448877">
    <property type="component" value="Unassembled WGS sequence"/>
</dbReference>
<dbReference type="EMBL" id="CP012801">
    <property type="protein sequence ID" value="ALJ58325.1"/>
    <property type="molecule type" value="Genomic_DNA"/>
</dbReference>
<evidence type="ECO:0000256" key="5">
    <source>
        <dbReference type="SAM" id="Phobius"/>
    </source>
</evidence>
<dbReference type="InterPro" id="IPR007267">
    <property type="entry name" value="GtrA_DPMS_TM"/>
</dbReference>
<dbReference type="EMBL" id="JARFID010000011">
    <property type="protein sequence ID" value="MDE8695044.1"/>
    <property type="molecule type" value="Genomic_DNA"/>
</dbReference>
<evidence type="ECO:0000259" key="6">
    <source>
        <dbReference type="Pfam" id="PF04138"/>
    </source>
</evidence>
<evidence type="ECO:0000256" key="3">
    <source>
        <dbReference type="ARBA" id="ARBA00022989"/>
    </source>
</evidence>
<dbReference type="eggNOG" id="COG2246">
    <property type="taxonomic scope" value="Bacteria"/>
</dbReference>
<evidence type="ECO:0000313" key="18">
    <source>
        <dbReference type="Proteomes" id="UP000482653"/>
    </source>
</evidence>
<feature type="domain" description="GtrA/DPMS transmembrane" evidence="6">
    <location>
        <begin position="30"/>
        <end position="152"/>
    </location>
</feature>
<evidence type="ECO:0000313" key="13">
    <source>
        <dbReference type="EMBL" id="RGS36708.1"/>
    </source>
</evidence>
<dbReference type="Proteomes" id="UP000482653">
    <property type="component" value="Unassembled WGS sequence"/>
</dbReference>
<name>A0A0P0FLK6_9BACE</name>
<dbReference type="EMBL" id="VVYV01000031">
    <property type="protein sequence ID" value="KAA5415678.1"/>
    <property type="molecule type" value="Genomic_DNA"/>
</dbReference>
<evidence type="ECO:0000256" key="2">
    <source>
        <dbReference type="ARBA" id="ARBA00022692"/>
    </source>
</evidence>
<keyword evidence="4 5" id="KW-0472">Membrane</keyword>
<evidence type="ECO:0000313" key="17">
    <source>
        <dbReference type="Proteomes" id="UP000448877"/>
    </source>
</evidence>
<proteinExistence type="predicted"/>
<dbReference type="EMBL" id="VVYW01000031">
    <property type="protein sequence ID" value="KAA5403010.1"/>
    <property type="molecule type" value="Genomic_DNA"/>
</dbReference>
<evidence type="ECO:0000313" key="16">
    <source>
        <dbReference type="Proteomes" id="UP000325055"/>
    </source>
</evidence>
<evidence type="ECO:0000313" key="15">
    <source>
        <dbReference type="Proteomes" id="UP000283341"/>
    </source>
</evidence>
<reference evidence="13 15" key="2">
    <citation type="submission" date="2018-08" db="EMBL/GenBank/DDBJ databases">
        <title>A genome reference for cultivated species of the human gut microbiota.</title>
        <authorList>
            <person name="Zou Y."/>
            <person name="Xue W."/>
            <person name="Luo G."/>
        </authorList>
    </citation>
    <scope>NUCLEOTIDE SEQUENCE [LARGE SCALE GENOMIC DNA]</scope>
    <source>
        <strain evidence="13 15">AF22-3AC</strain>
    </source>
</reference>
<dbReference type="AlphaFoldDB" id="A0A0P0FLK6"/>
<evidence type="ECO:0000313" key="9">
    <source>
        <dbReference type="EMBL" id="KAA5414269.1"/>
    </source>
</evidence>